<evidence type="ECO:0000256" key="5">
    <source>
        <dbReference type="SAM" id="MobiDB-lite"/>
    </source>
</evidence>
<dbReference type="InterPro" id="IPR039424">
    <property type="entry name" value="SBP_5"/>
</dbReference>
<dbReference type="Gene3D" id="3.40.190.10">
    <property type="entry name" value="Periplasmic binding protein-like II"/>
    <property type="match status" value="1"/>
</dbReference>
<comment type="similarity">
    <text evidence="2">Belongs to the bacterial solute-binding protein 5 family.</text>
</comment>
<dbReference type="GO" id="GO:0042597">
    <property type="term" value="C:periplasmic space"/>
    <property type="evidence" value="ECO:0007669"/>
    <property type="project" value="UniProtKB-ARBA"/>
</dbReference>
<comment type="caution">
    <text evidence="8">The sequence shown here is derived from an EMBL/GenBank/DDBJ whole genome shotgun (WGS) entry which is preliminary data.</text>
</comment>
<evidence type="ECO:0000259" key="7">
    <source>
        <dbReference type="Pfam" id="PF00496"/>
    </source>
</evidence>
<keyword evidence="4 6" id="KW-0732">Signal</keyword>
<dbReference type="PROSITE" id="PS51257">
    <property type="entry name" value="PROKAR_LIPOPROTEIN"/>
    <property type="match status" value="1"/>
</dbReference>
<dbReference type="PANTHER" id="PTHR30290">
    <property type="entry name" value="PERIPLASMIC BINDING COMPONENT OF ABC TRANSPORTER"/>
    <property type="match status" value="1"/>
</dbReference>
<name>A0A395V6X4_9FIRM</name>
<dbReference type="PANTHER" id="PTHR30290:SF10">
    <property type="entry name" value="PERIPLASMIC OLIGOPEPTIDE-BINDING PROTEIN-RELATED"/>
    <property type="match status" value="1"/>
</dbReference>
<comment type="subcellular location">
    <subcellularLocation>
        <location evidence="1">Cell envelope</location>
    </subcellularLocation>
</comment>
<evidence type="ECO:0000256" key="4">
    <source>
        <dbReference type="ARBA" id="ARBA00022729"/>
    </source>
</evidence>
<dbReference type="InterPro" id="IPR030678">
    <property type="entry name" value="Peptide/Ni-bd"/>
</dbReference>
<reference evidence="8 9" key="1">
    <citation type="submission" date="2018-08" db="EMBL/GenBank/DDBJ databases">
        <title>A genome reference for cultivated species of the human gut microbiota.</title>
        <authorList>
            <person name="Zou Y."/>
            <person name="Xue W."/>
            <person name="Luo G."/>
        </authorList>
    </citation>
    <scope>NUCLEOTIDE SEQUENCE [LARGE SCALE GENOMIC DNA]</scope>
    <source>
        <strain evidence="8 9">AF22-12AC</strain>
    </source>
</reference>
<gene>
    <name evidence="8" type="ORF">DWX93_08155</name>
</gene>
<dbReference type="InterPro" id="IPR000914">
    <property type="entry name" value="SBP_5_dom"/>
</dbReference>
<dbReference type="Gene3D" id="3.10.105.10">
    <property type="entry name" value="Dipeptide-binding Protein, Domain 3"/>
    <property type="match status" value="1"/>
</dbReference>
<evidence type="ECO:0000256" key="3">
    <source>
        <dbReference type="ARBA" id="ARBA00022448"/>
    </source>
</evidence>
<dbReference type="GO" id="GO:0030313">
    <property type="term" value="C:cell envelope"/>
    <property type="evidence" value="ECO:0007669"/>
    <property type="project" value="UniProtKB-SubCell"/>
</dbReference>
<evidence type="ECO:0000256" key="6">
    <source>
        <dbReference type="SAM" id="SignalP"/>
    </source>
</evidence>
<dbReference type="CDD" id="cd08504">
    <property type="entry name" value="PBP2_OppA"/>
    <property type="match status" value="1"/>
</dbReference>
<dbReference type="Proteomes" id="UP000266172">
    <property type="component" value="Unassembled WGS sequence"/>
</dbReference>
<dbReference type="GO" id="GO:1904680">
    <property type="term" value="F:peptide transmembrane transporter activity"/>
    <property type="evidence" value="ECO:0007669"/>
    <property type="project" value="TreeGrafter"/>
</dbReference>
<evidence type="ECO:0000256" key="1">
    <source>
        <dbReference type="ARBA" id="ARBA00004196"/>
    </source>
</evidence>
<sequence length="585" mass="63393">MKKLVASLLVASMALGLTACGGSSDSTASTGESTGTAAGTEAAATAEATTTNAETNVLNINLASEPDYLDPALNSSVDGGCLAVNSFAGLYTYDKDGNLIPALASDMPEVSEDGTEYTVHMIESKWSNGDDLKASDFVYSWNRVIDEKTAADYAYLFDVIARNDDGTLAVETPDDYTLVIKLVSPCPYFNDLMAFPTFYPVHQASVEAADPDGTVPGKWAQEAGFVCNGAYTLESWNHNESMVYVKNPNFYDAANVTMDELHFMLSADDTATYAAYNSGDLDYIDTVPNDEIPSLNGVNPEFGILDNLGTYYIGFNVNDPIFDGKTEEEAAKMREAISLLVDRQFIVENVGQTGQIPADSFVPEGMADGNGGVFKTADTSYYDATATGAGELETAKGLLEEAGYTFTDNGDGTYAVDPAISMTYLTNDGTAHIAVAESVQQDVALLGINLEIKSEDWNVFLEDRKSGNFTIAREGWLADYNDPVNMLEIFTSDSGNNDMQLGKGTPVSSSPDWTAYDELINQIRTTTDFAARVDLMHQAEDMLMDTWAVVPIYYYNDIYMQKSNVTGIYATVFGMKYFMYATKTA</sequence>
<feature type="signal peptide" evidence="6">
    <location>
        <begin position="1"/>
        <end position="19"/>
    </location>
</feature>
<protein>
    <submittedName>
        <fullName evidence="8">Peptide ABC transporter substrate-binding protein</fullName>
    </submittedName>
</protein>
<dbReference type="Pfam" id="PF00496">
    <property type="entry name" value="SBP_bac_5"/>
    <property type="match status" value="1"/>
</dbReference>
<feature type="chain" id="PRO_5038807792" evidence="6">
    <location>
        <begin position="20"/>
        <end position="585"/>
    </location>
</feature>
<dbReference type="GO" id="GO:0043190">
    <property type="term" value="C:ATP-binding cassette (ABC) transporter complex"/>
    <property type="evidence" value="ECO:0007669"/>
    <property type="project" value="InterPro"/>
</dbReference>
<proteinExistence type="inferred from homology"/>
<organism evidence="8 9">
    <name type="scientific">Roseburia hominis</name>
    <dbReference type="NCBI Taxonomy" id="301301"/>
    <lineage>
        <taxon>Bacteria</taxon>
        <taxon>Bacillati</taxon>
        <taxon>Bacillota</taxon>
        <taxon>Clostridia</taxon>
        <taxon>Lachnospirales</taxon>
        <taxon>Lachnospiraceae</taxon>
        <taxon>Roseburia</taxon>
    </lineage>
</organism>
<evidence type="ECO:0000256" key="2">
    <source>
        <dbReference type="ARBA" id="ARBA00005695"/>
    </source>
</evidence>
<dbReference type="SUPFAM" id="SSF53850">
    <property type="entry name" value="Periplasmic binding protein-like II"/>
    <property type="match status" value="1"/>
</dbReference>
<feature type="region of interest" description="Disordered" evidence="5">
    <location>
        <begin position="21"/>
        <end position="50"/>
    </location>
</feature>
<dbReference type="GO" id="GO:0015833">
    <property type="term" value="P:peptide transport"/>
    <property type="evidence" value="ECO:0007669"/>
    <property type="project" value="TreeGrafter"/>
</dbReference>
<dbReference type="AlphaFoldDB" id="A0A395V6X4"/>
<accession>A0A395V6X4</accession>
<dbReference type="PIRSF" id="PIRSF002741">
    <property type="entry name" value="MppA"/>
    <property type="match status" value="1"/>
</dbReference>
<feature type="domain" description="Solute-binding protein family 5" evidence="7">
    <location>
        <begin position="99"/>
        <end position="497"/>
    </location>
</feature>
<dbReference type="Gene3D" id="3.90.76.10">
    <property type="entry name" value="Dipeptide-binding Protein, Domain 1"/>
    <property type="match status" value="1"/>
</dbReference>
<keyword evidence="3" id="KW-0813">Transport</keyword>
<dbReference type="EMBL" id="QRVL01000005">
    <property type="protein sequence ID" value="RGS40746.1"/>
    <property type="molecule type" value="Genomic_DNA"/>
</dbReference>
<dbReference type="RefSeq" id="WP_118097244.1">
    <property type="nucleotide sequence ID" value="NZ_QRVL01000005.1"/>
</dbReference>
<evidence type="ECO:0000313" key="9">
    <source>
        <dbReference type="Proteomes" id="UP000266172"/>
    </source>
</evidence>
<evidence type="ECO:0000313" key="8">
    <source>
        <dbReference type="EMBL" id="RGS40746.1"/>
    </source>
</evidence>